<name>A0ABX7N971_9BACT</name>
<evidence type="ECO:0000313" key="3">
    <source>
        <dbReference type="Proteomes" id="UP000663090"/>
    </source>
</evidence>
<gene>
    <name evidence="2" type="ORF">JY572_02470</name>
</gene>
<keyword evidence="3" id="KW-1185">Reference proteome</keyword>
<feature type="region of interest" description="Disordered" evidence="1">
    <location>
        <begin position="21"/>
        <end position="40"/>
    </location>
</feature>
<dbReference type="PROSITE" id="PS51257">
    <property type="entry name" value="PROKAR_LIPOPROTEIN"/>
    <property type="match status" value="1"/>
</dbReference>
<evidence type="ECO:0000256" key="1">
    <source>
        <dbReference type="SAM" id="MobiDB-lite"/>
    </source>
</evidence>
<dbReference type="EMBL" id="CP071091">
    <property type="protein sequence ID" value="QSQ14968.1"/>
    <property type="molecule type" value="Genomic_DNA"/>
</dbReference>
<organism evidence="2 3">
    <name type="scientific">Myxococcus landrumensis</name>
    <dbReference type="NCBI Taxonomy" id="2813577"/>
    <lineage>
        <taxon>Bacteria</taxon>
        <taxon>Pseudomonadati</taxon>
        <taxon>Myxococcota</taxon>
        <taxon>Myxococcia</taxon>
        <taxon>Myxococcales</taxon>
        <taxon>Cystobacterineae</taxon>
        <taxon>Myxococcaceae</taxon>
        <taxon>Myxococcus</taxon>
    </lineage>
</organism>
<reference evidence="2 3" key="1">
    <citation type="submission" date="2021-02" db="EMBL/GenBank/DDBJ databases">
        <title>De Novo genome assembly of isolated myxobacteria.</title>
        <authorList>
            <person name="Stevens D.C."/>
        </authorList>
    </citation>
    <scope>NUCLEOTIDE SEQUENCE [LARGE SCALE GENOMIC DNA]</scope>
    <source>
        <strain evidence="2 3">SCHIC003</strain>
    </source>
</reference>
<dbReference type="RefSeq" id="WP_206716713.1">
    <property type="nucleotide sequence ID" value="NZ_CP071091.1"/>
</dbReference>
<protein>
    <recommendedName>
        <fullName evidence="4">Lipoprotein</fullName>
    </recommendedName>
</protein>
<proteinExistence type="predicted"/>
<sequence length="310" mass="33135">MAPRRVWTVMLCLGLAACSRPKPMPSETEDPDAGRPPPALGMPGCAAYGVPLQTGSVPRELPELSGLAASARYPGVFWAHNDSGNDFELFAIDESGRVRARLTLTGANPRDVEDVAVGPCSPGSPRTCVFLADIGDNFELRDEVRLYRLPEPDALGDATVRVEALPFKYPDEAHDAEALVVDPRSGRLAVITKTRRSLGDVYALEGLAPGVVIQATKLGTLVAPGGVDRVTTAASLHPSGQRLLVRTYSRVWELRQPGAENLESLLRGLLVEVPGASQAQAEAVSYLPEGDGYLLGTEFSGQPLWRVGCR</sequence>
<dbReference type="Proteomes" id="UP000663090">
    <property type="component" value="Chromosome"/>
</dbReference>
<evidence type="ECO:0000313" key="2">
    <source>
        <dbReference type="EMBL" id="QSQ14968.1"/>
    </source>
</evidence>
<accession>A0ABX7N971</accession>
<evidence type="ECO:0008006" key="4">
    <source>
        <dbReference type="Google" id="ProtNLM"/>
    </source>
</evidence>